<dbReference type="InterPro" id="IPR009015">
    <property type="entry name" value="Fucose_isomerase_N/cen_sf"/>
</dbReference>
<gene>
    <name evidence="4" type="ordered locus">CLDAP_34600</name>
</gene>
<dbReference type="GO" id="GO:0005996">
    <property type="term" value="P:monosaccharide metabolic process"/>
    <property type="evidence" value="ECO:0007669"/>
    <property type="project" value="InterPro"/>
</dbReference>
<dbReference type="RefSeq" id="WP_014434726.1">
    <property type="nucleotide sequence ID" value="NC_017079.1"/>
</dbReference>
<evidence type="ECO:0000313" key="5">
    <source>
        <dbReference type="Proteomes" id="UP000007880"/>
    </source>
</evidence>
<accession>I0I8B2</accession>
<name>I0I8B2_CALAS</name>
<evidence type="ECO:0000256" key="1">
    <source>
        <dbReference type="ARBA" id="ARBA00023235"/>
    </source>
</evidence>
<dbReference type="PANTHER" id="PTHR36120:SF1">
    <property type="entry name" value="L-FUCOSE ISOMERASE C-TERMINAL DOMAIN-CONTAINING PROTEIN"/>
    <property type="match status" value="1"/>
</dbReference>
<dbReference type="STRING" id="926550.CLDAP_34600"/>
<feature type="region of interest" description="Disordered" evidence="3">
    <location>
        <begin position="378"/>
        <end position="399"/>
    </location>
</feature>
<keyword evidence="1" id="KW-0413">Isomerase</keyword>
<dbReference type="eggNOG" id="COG2407">
    <property type="taxonomic scope" value="Bacteria"/>
</dbReference>
<dbReference type="AlphaFoldDB" id="I0I8B2"/>
<dbReference type="GO" id="GO:0005737">
    <property type="term" value="C:cytoplasm"/>
    <property type="evidence" value="ECO:0007669"/>
    <property type="project" value="InterPro"/>
</dbReference>
<organism evidence="4 5">
    <name type="scientific">Caldilinea aerophila (strain DSM 14535 / JCM 11387 / NBRC 104270 / STL-6-O1)</name>
    <dbReference type="NCBI Taxonomy" id="926550"/>
    <lineage>
        <taxon>Bacteria</taxon>
        <taxon>Bacillati</taxon>
        <taxon>Chloroflexota</taxon>
        <taxon>Caldilineae</taxon>
        <taxon>Caldilineales</taxon>
        <taxon>Caldilineaceae</taxon>
        <taxon>Caldilinea</taxon>
    </lineage>
</organism>
<evidence type="ECO:0008006" key="6">
    <source>
        <dbReference type="Google" id="ProtNLM"/>
    </source>
</evidence>
<protein>
    <recommendedName>
        <fullName evidence="6">Fucose isomerase</fullName>
    </recommendedName>
</protein>
<dbReference type="Proteomes" id="UP000007880">
    <property type="component" value="Chromosome"/>
</dbReference>
<feature type="compositionally biased region" description="Basic and acidic residues" evidence="3">
    <location>
        <begin position="385"/>
        <end position="399"/>
    </location>
</feature>
<reference evidence="4 5" key="1">
    <citation type="submission" date="2012-02" db="EMBL/GenBank/DDBJ databases">
        <title>Complete genome sequence of Caldilinea aerophila DSM 14535 (= NBRC 102666).</title>
        <authorList>
            <person name="Oguchi A."/>
            <person name="Hosoyama A."/>
            <person name="Sekine M."/>
            <person name="Fukai R."/>
            <person name="Kato Y."/>
            <person name="Nakamura S."/>
            <person name="Hanada S."/>
            <person name="Yamazaki S."/>
            <person name="Fujita N."/>
        </authorList>
    </citation>
    <scope>NUCLEOTIDE SEQUENCE [LARGE SCALE GENOMIC DNA]</scope>
    <source>
        <strain evidence="5">DSM 14535 / JCM 11387 / NBRC 104270 / STL-6-O1</strain>
    </source>
</reference>
<dbReference type="EMBL" id="AP012337">
    <property type="protein sequence ID" value="BAM01500.1"/>
    <property type="molecule type" value="Genomic_DNA"/>
</dbReference>
<keyword evidence="5" id="KW-1185">Reference proteome</keyword>
<keyword evidence="2" id="KW-0119">Carbohydrate metabolism</keyword>
<dbReference type="HOGENOM" id="CLU_045643_1_0_0"/>
<dbReference type="PANTHER" id="PTHR36120">
    <property type="entry name" value="FUCOSE ISOMERASE"/>
    <property type="match status" value="1"/>
</dbReference>
<dbReference type="SUPFAM" id="SSF53743">
    <property type="entry name" value="FucI/AraA N-terminal and middle domains"/>
    <property type="match status" value="1"/>
</dbReference>
<evidence type="ECO:0000256" key="2">
    <source>
        <dbReference type="ARBA" id="ARBA00023277"/>
    </source>
</evidence>
<dbReference type="OrthoDB" id="5838738at2"/>
<evidence type="ECO:0000313" key="4">
    <source>
        <dbReference type="EMBL" id="BAM01500.1"/>
    </source>
</evidence>
<sequence>MMTDAIHPLIVAMAAIARPTFDVPLAQAVADEVRARLERAGLCVVGTGNSLIMDAEGAVRMQDALHTTPSDLLILLQASFADSSMAAALAEIAAARHMPVLLWAVPDARTGGRLRLNSLCGVNLAGHALTLRRIPYDYVLAPPEDPAAISKIITLARAGRALRMLNDAVIGVIGEHPAGFDTCAYDADDLKALFGVQVKRIPLSDVLQASAAAPETERERFVMRVGATTTNLDEMEPTAVRGTAGVYHALRRCVEADGLSGVAVRCWPEFFTELGCAACGAMSFLNEERCPASCEADVNGTVTSLLLQALSGEPAFIADLVSIEASSDTGVLWHCGLAPVSMADPQAEVLSAVHSNRKLPLLFEFPLKPGRVTLARLHRNPPDGFDEKSSGGTKQPERRSRYTLVIGGGEMVRAAKSFSGTSGVIRFDRPATEVFDKIMRIGLEHHISITYGDHRETLRHVARVAGLPVVELT</sequence>
<proteinExistence type="predicted"/>
<dbReference type="KEGG" id="cap:CLDAP_34600"/>
<evidence type="ECO:0000256" key="3">
    <source>
        <dbReference type="SAM" id="MobiDB-lite"/>
    </source>
</evidence>
<dbReference type="GO" id="GO:0016861">
    <property type="term" value="F:intramolecular oxidoreductase activity, interconverting aldoses and ketoses"/>
    <property type="evidence" value="ECO:0007669"/>
    <property type="project" value="InterPro"/>
</dbReference>